<dbReference type="GO" id="GO:0016747">
    <property type="term" value="F:acyltransferase activity, transferring groups other than amino-acyl groups"/>
    <property type="evidence" value="ECO:0007669"/>
    <property type="project" value="InterPro"/>
</dbReference>
<accession>A0A0U2X1P7</accession>
<feature type="domain" description="N-acetyltransferase" evidence="1">
    <location>
        <begin position="1"/>
        <end position="155"/>
    </location>
</feature>
<dbReference type="Gene3D" id="3.40.630.30">
    <property type="match status" value="1"/>
</dbReference>
<dbReference type="InterPro" id="IPR000182">
    <property type="entry name" value="GNAT_dom"/>
</dbReference>
<dbReference type="EMBL" id="CP013655">
    <property type="protein sequence ID" value="ALS38266.1"/>
    <property type="molecule type" value="Genomic_DNA"/>
</dbReference>
<sequence length="170" mass="19303">MIIRLEQENDFPVIYDFTKEAFKTAKVKDGEEQEFVERMRKSENYLPELAFVAEENTQIVGHVMLTKTRITNETRTMDGLILAPLTVRLDQRGKGVGAKLMTKAEQESEKLGYSVIILIGDQAYYNRYGFEQASHLGIITDLEIPATYILAKRIGKHDIEDFSGTVSIPV</sequence>
<reference evidence="3" key="1">
    <citation type="submission" date="2015-12" db="EMBL/GenBank/DDBJ databases">
        <authorList>
            <person name="Lauer A."/>
            <person name="Humrighouse B."/>
            <person name="Loparev V."/>
            <person name="Shewmaker P.L."/>
            <person name="Whitney A.M."/>
            <person name="McLaughlin R.W."/>
        </authorList>
    </citation>
    <scope>NUCLEOTIDE SEQUENCE [LARGE SCALE GENOMIC DNA]</scope>
    <source>
        <strain evidence="3">LMG 26678</strain>
    </source>
</reference>
<gene>
    <name evidence="2" type="ORF">ATZ35_14250</name>
</gene>
<evidence type="ECO:0000313" key="3">
    <source>
        <dbReference type="Proteomes" id="UP000067523"/>
    </source>
</evidence>
<proteinExistence type="predicted"/>
<dbReference type="Proteomes" id="UP000067523">
    <property type="component" value="Chromosome"/>
</dbReference>
<dbReference type="Pfam" id="PF13527">
    <property type="entry name" value="Acetyltransf_9"/>
    <property type="match status" value="1"/>
</dbReference>
<protein>
    <recommendedName>
        <fullName evidence="1">N-acetyltransferase domain-containing protein</fullName>
    </recommendedName>
</protein>
<organism evidence="2 3">
    <name type="scientific">Enterococcus rotai</name>
    <dbReference type="NCBI Taxonomy" id="118060"/>
    <lineage>
        <taxon>Bacteria</taxon>
        <taxon>Bacillati</taxon>
        <taxon>Bacillota</taxon>
        <taxon>Bacilli</taxon>
        <taxon>Lactobacillales</taxon>
        <taxon>Enterococcaceae</taxon>
        <taxon>Enterococcus</taxon>
    </lineage>
</organism>
<dbReference type="KEGG" id="erx:ATZ35_14250"/>
<dbReference type="SUPFAM" id="SSF55729">
    <property type="entry name" value="Acyl-CoA N-acyltransferases (Nat)"/>
    <property type="match status" value="1"/>
</dbReference>
<evidence type="ECO:0000313" key="2">
    <source>
        <dbReference type="EMBL" id="ALS38266.1"/>
    </source>
</evidence>
<evidence type="ECO:0000259" key="1">
    <source>
        <dbReference type="PROSITE" id="PS51186"/>
    </source>
</evidence>
<dbReference type="CDD" id="cd04301">
    <property type="entry name" value="NAT_SF"/>
    <property type="match status" value="1"/>
</dbReference>
<dbReference type="STRING" id="118060.ATZ35_14250"/>
<keyword evidence="3" id="KW-1185">Reference proteome</keyword>
<dbReference type="AlphaFoldDB" id="A0A0U2X1P7"/>
<dbReference type="InterPro" id="IPR016181">
    <property type="entry name" value="Acyl_CoA_acyltransferase"/>
</dbReference>
<dbReference type="RefSeq" id="WP_208927839.1">
    <property type="nucleotide sequence ID" value="NZ_CP013655.1"/>
</dbReference>
<name>A0A0U2X1P7_9ENTE</name>
<dbReference type="PROSITE" id="PS51186">
    <property type="entry name" value="GNAT"/>
    <property type="match status" value="1"/>
</dbReference>